<proteinExistence type="inferred from homology"/>
<dbReference type="FunFam" id="3.40.50.720:FF:000084">
    <property type="entry name" value="Short-chain dehydrogenase reductase"/>
    <property type="match status" value="1"/>
</dbReference>
<dbReference type="NCBIfam" id="NF005559">
    <property type="entry name" value="PRK07231.1"/>
    <property type="match status" value="1"/>
</dbReference>
<dbReference type="PRINTS" id="PR00081">
    <property type="entry name" value="GDHRDH"/>
</dbReference>
<name>A0A7C8GR23_9BACI</name>
<dbReference type="RefSeq" id="WP_153406574.1">
    <property type="nucleotide sequence ID" value="NZ_ML762448.1"/>
</dbReference>
<accession>A0A7C8GR23</accession>
<dbReference type="PANTHER" id="PTHR43477:SF1">
    <property type="entry name" value="DIHYDROANTICAPSIN 7-DEHYDROGENASE"/>
    <property type="match status" value="1"/>
</dbReference>
<gene>
    <name evidence="4" type="ORF">F9U64_19605</name>
</gene>
<evidence type="ECO:0000313" key="5">
    <source>
        <dbReference type="Proteomes" id="UP000480246"/>
    </source>
</evidence>
<protein>
    <submittedName>
        <fullName evidence="4">SDR family oxidoreductase</fullName>
    </submittedName>
</protein>
<dbReference type="InterPro" id="IPR002347">
    <property type="entry name" value="SDR_fam"/>
</dbReference>
<keyword evidence="5" id="KW-1185">Reference proteome</keyword>
<dbReference type="InterPro" id="IPR020904">
    <property type="entry name" value="Sc_DH/Rdtase_CS"/>
</dbReference>
<dbReference type="PRINTS" id="PR00080">
    <property type="entry name" value="SDRFAMILY"/>
</dbReference>
<feature type="domain" description="Ketoreductase" evidence="3">
    <location>
        <begin position="6"/>
        <end position="175"/>
    </location>
</feature>
<dbReference type="SUPFAM" id="SSF51735">
    <property type="entry name" value="NAD(P)-binding Rossmann-fold domains"/>
    <property type="match status" value="1"/>
</dbReference>
<dbReference type="SMART" id="SM00822">
    <property type="entry name" value="PKS_KR"/>
    <property type="match status" value="1"/>
</dbReference>
<dbReference type="GO" id="GO:0016491">
    <property type="term" value="F:oxidoreductase activity"/>
    <property type="evidence" value="ECO:0007669"/>
    <property type="project" value="UniProtKB-KW"/>
</dbReference>
<dbReference type="InterPro" id="IPR057326">
    <property type="entry name" value="KR_dom"/>
</dbReference>
<comment type="caution">
    <text evidence="4">The sequence shown here is derived from an EMBL/GenBank/DDBJ whole genome shotgun (WGS) entry which is preliminary data.</text>
</comment>
<dbReference type="OrthoDB" id="9803333at2"/>
<dbReference type="AlphaFoldDB" id="A0A7C8GR23"/>
<dbReference type="PANTHER" id="PTHR43477">
    <property type="entry name" value="DIHYDROANTICAPSIN 7-DEHYDROGENASE"/>
    <property type="match status" value="1"/>
</dbReference>
<dbReference type="GO" id="GO:0008206">
    <property type="term" value="P:bile acid metabolic process"/>
    <property type="evidence" value="ECO:0007669"/>
    <property type="project" value="UniProtKB-ARBA"/>
</dbReference>
<evidence type="ECO:0000259" key="3">
    <source>
        <dbReference type="SMART" id="SM00822"/>
    </source>
</evidence>
<organism evidence="4 5">
    <name type="scientific">Gracilibacillus oryzae</name>
    <dbReference type="NCBI Taxonomy" id="1672701"/>
    <lineage>
        <taxon>Bacteria</taxon>
        <taxon>Bacillati</taxon>
        <taxon>Bacillota</taxon>
        <taxon>Bacilli</taxon>
        <taxon>Bacillales</taxon>
        <taxon>Bacillaceae</taxon>
        <taxon>Gracilibacillus</taxon>
    </lineage>
</organism>
<comment type="similarity">
    <text evidence="1">Belongs to the short-chain dehydrogenases/reductases (SDR) family.</text>
</comment>
<evidence type="ECO:0000256" key="2">
    <source>
        <dbReference type="ARBA" id="ARBA00023002"/>
    </source>
</evidence>
<dbReference type="PROSITE" id="PS00061">
    <property type="entry name" value="ADH_SHORT"/>
    <property type="match status" value="1"/>
</dbReference>
<dbReference type="Pfam" id="PF13561">
    <property type="entry name" value="adh_short_C2"/>
    <property type="match status" value="1"/>
</dbReference>
<evidence type="ECO:0000256" key="1">
    <source>
        <dbReference type="ARBA" id="ARBA00006484"/>
    </source>
</evidence>
<dbReference type="Gene3D" id="3.40.50.720">
    <property type="entry name" value="NAD(P)-binding Rossmann-like Domain"/>
    <property type="match status" value="1"/>
</dbReference>
<dbReference type="InterPro" id="IPR051122">
    <property type="entry name" value="SDR_DHRS6-like"/>
</dbReference>
<dbReference type="CDD" id="cd05233">
    <property type="entry name" value="SDR_c"/>
    <property type="match status" value="1"/>
</dbReference>
<sequence>MDFTNKVVLITGSGVGIGRETALQFARNGAKVVVNSRSNRGGETLKQLKENGADAIFVQADVSNVNDVMQMVQKVIDTYGRIDIVVNNAAVVLPGTIETTTEEDLLETLLVNVQGTFLVSKYVVKEMKKQNGGVIVNVGSVAAEKGHKDRSAYSASKGAVLALTKSIAKDCIDDNIRVNCVSPGTTITEGVQAKIDSADDPEAMEAMYLARQPVNRLAKTSEIAHTILFAACDEAAFMNGSNITIDGGLSI</sequence>
<dbReference type="EMBL" id="WEID01000103">
    <property type="protein sequence ID" value="KAB8126656.1"/>
    <property type="molecule type" value="Genomic_DNA"/>
</dbReference>
<dbReference type="Proteomes" id="UP000480246">
    <property type="component" value="Unassembled WGS sequence"/>
</dbReference>
<dbReference type="InterPro" id="IPR036291">
    <property type="entry name" value="NAD(P)-bd_dom_sf"/>
</dbReference>
<evidence type="ECO:0000313" key="4">
    <source>
        <dbReference type="EMBL" id="KAB8126656.1"/>
    </source>
</evidence>
<reference evidence="4 5" key="1">
    <citation type="submission" date="2019-10" db="EMBL/GenBank/DDBJ databases">
        <title>Gracilibacillus sp. nov. isolated from rice seeds.</title>
        <authorList>
            <person name="He S."/>
        </authorList>
    </citation>
    <scope>NUCLEOTIDE SEQUENCE [LARGE SCALE GENOMIC DNA]</scope>
    <source>
        <strain evidence="4 5">TD8</strain>
    </source>
</reference>
<keyword evidence="2" id="KW-0560">Oxidoreductase</keyword>